<evidence type="ECO:0000313" key="2">
    <source>
        <dbReference type="EMBL" id="TMP25950.1"/>
    </source>
</evidence>
<keyword evidence="1" id="KW-0812">Transmembrane</keyword>
<reference evidence="2 3" key="1">
    <citation type="submission" date="2018-01" db="EMBL/GenBank/DDBJ databases">
        <authorList>
            <person name="Paulsen S."/>
            <person name="Gram L.K."/>
        </authorList>
    </citation>
    <scope>NUCLEOTIDE SEQUENCE [LARGE SCALE GENOMIC DNA]</scope>
    <source>
        <strain evidence="2 3">S2676</strain>
    </source>
</reference>
<feature type="transmembrane region" description="Helical" evidence="1">
    <location>
        <begin position="183"/>
        <end position="200"/>
    </location>
</feature>
<dbReference type="RefSeq" id="WP_138552646.1">
    <property type="nucleotide sequence ID" value="NZ_PNCH01000040.1"/>
</dbReference>
<feature type="transmembrane region" description="Helical" evidence="1">
    <location>
        <begin position="87"/>
        <end position="104"/>
    </location>
</feature>
<accession>A0A5S3WGH5</accession>
<keyword evidence="1" id="KW-1133">Transmembrane helix</keyword>
<dbReference type="AlphaFoldDB" id="A0A5S3WGH5"/>
<gene>
    <name evidence="2" type="ORF">CWB99_20265</name>
</gene>
<dbReference type="OrthoDB" id="6291263at2"/>
<proteinExistence type="predicted"/>
<organism evidence="2 3">
    <name type="scientific">Pseudoalteromonas rubra</name>
    <dbReference type="NCBI Taxonomy" id="43658"/>
    <lineage>
        <taxon>Bacteria</taxon>
        <taxon>Pseudomonadati</taxon>
        <taxon>Pseudomonadota</taxon>
        <taxon>Gammaproteobacteria</taxon>
        <taxon>Alteromonadales</taxon>
        <taxon>Pseudoalteromonadaceae</taxon>
        <taxon>Pseudoalteromonas</taxon>
    </lineage>
</organism>
<keyword evidence="1" id="KW-0472">Membrane</keyword>
<feature type="transmembrane region" description="Helical" evidence="1">
    <location>
        <begin position="55"/>
        <end position="75"/>
    </location>
</feature>
<protein>
    <submittedName>
        <fullName evidence="2">Uncharacterized protein</fullName>
    </submittedName>
</protein>
<evidence type="ECO:0000313" key="3">
    <source>
        <dbReference type="Proteomes" id="UP000310249"/>
    </source>
</evidence>
<reference evidence="3" key="2">
    <citation type="submission" date="2019-06" db="EMBL/GenBank/DDBJ databases">
        <title>Co-occurence of chitin degradation, pigmentation and bioactivity in marine Pseudoalteromonas.</title>
        <authorList>
            <person name="Sonnenschein E.C."/>
            <person name="Bech P.K."/>
        </authorList>
    </citation>
    <scope>NUCLEOTIDE SEQUENCE [LARGE SCALE GENOMIC DNA]</scope>
    <source>
        <strain evidence="3">S2676</strain>
    </source>
</reference>
<evidence type="ECO:0000256" key="1">
    <source>
        <dbReference type="SAM" id="Phobius"/>
    </source>
</evidence>
<feature type="transmembrane region" description="Helical" evidence="1">
    <location>
        <begin position="116"/>
        <end position="140"/>
    </location>
</feature>
<feature type="transmembrane region" description="Helical" evidence="1">
    <location>
        <begin position="20"/>
        <end position="43"/>
    </location>
</feature>
<comment type="caution">
    <text evidence="2">The sequence shown here is derived from an EMBL/GenBank/DDBJ whole genome shotgun (WGS) entry which is preliminary data.</text>
</comment>
<sequence>MGAVIDYKYPSQTQTPDLPFAFYITWLWVIGLIILLGFIPSYILQFSSLTTMHHWHGALSFVWVAGMLSQATLVYQKRLIPHRTLGCGLAFILLAFIVSTVVLYTTVYQERITTSVIFRLVLSLDIALFPLFIFFMYRAIFSAGSSHKHAHWILLASVMLLPPGLGRLIHGLFFFPFDLPPRYFYEPTVIITGLILYRIGQAQSWQFKSTRVCLVAFISAVLISYAVAYDITKESIPWLS</sequence>
<dbReference type="Proteomes" id="UP000310249">
    <property type="component" value="Unassembled WGS sequence"/>
</dbReference>
<name>A0A5S3WGH5_9GAMM</name>
<dbReference type="EMBL" id="PNCI01000055">
    <property type="protein sequence ID" value="TMP25950.1"/>
    <property type="molecule type" value="Genomic_DNA"/>
</dbReference>
<feature type="transmembrane region" description="Helical" evidence="1">
    <location>
        <begin position="152"/>
        <end position="177"/>
    </location>
</feature>
<feature type="transmembrane region" description="Helical" evidence="1">
    <location>
        <begin position="212"/>
        <end position="231"/>
    </location>
</feature>